<proteinExistence type="predicted"/>
<name>A0A1I1ND54_9ACTN</name>
<dbReference type="InterPro" id="IPR051011">
    <property type="entry name" value="Metal_resp_trans_reg"/>
</dbReference>
<dbReference type="AlphaFoldDB" id="A0A1I1ND54"/>
<dbReference type="PANTHER" id="PTHR43132:SF6">
    <property type="entry name" value="HTH-TYPE TRANSCRIPTIONAL REPRESSOR CZRA"/>
    <property type="match status" value="1"/>
</dbReference>
<feature type="domain" description="HTH arsR-type" evidence="4">
    <location>
        <begin position="237"/>
        <end position="328"/>
    </location>
</feature>
<dbReference type="GO" id="GO:0003700">
    <property type="term" value="F:DNA-binding transcription factor activity"/>
    <property type="evidence" value="ECO:0007669"/>
    <property type="project" value="InterPro"/>
</dbReference>
<keyword evidence="6" id="KW-1185">Reference proteome</keyword>
<dbReference type="InterPro" id="IPR001845">
    <property type="entry name" value="HTH_ArsR_DNA-bd_dom"/>
</dbReference>
<dbReference type="PANTHER" id="PTHR43132">
    <property type="entry name" value="ARSENICAL RESISTANCE OPERON REPRESSOR ARSR-RELATED"/>
    <property type="match status" value="1"/>
</dbReference>
<keyword evidence="1" id="KW-0805">Transcription regulation</keyword>
<evidence type="ECO:0000313" key="5">
    <source>
        <dbReference type="EMBL" id="SFC93388.1"/>
    </source>
</evidence>
<organism evidence="5 6">
    <name type="scientific">Nocardioides terrae</name>
    <dbReference type="NCBI Taxonomy" id="574651"/>
    <lineage>
        <taxon>Bacteria</taxon>
        <taxon>Bacillati</taxon>
        <taxon>Actinomycetota</taxon>
        <taxon>Actinomycetes</taxon>
        <taxon>Propionibacteriales</taxon>
        <taxon>Nocardioidaceae</taxon>
        <taxon>Nocardioides</taxon>
    </lineage>
</organism>
<dbReference type="InterPro" id="IPR036388">
    <property type="entry name" value="WH-like_DNA-bd_sf"/>
</dbReference>
<evidence type="ECO:0000256" key="2">
    <source>
        <dbReference type="ARBA" id="ARBA00023125"/>
    </source>
</evidence>
<accession>A0A1I1ND54</accession>
<dbReference type="Gene3D" id="1.10.10.10">
    <property type="entry name" value="Winged helix-like DNA-binding domain superfamily/Winged helix DNA-binding domain"/>
    <property type="match status" value="1"/>
</dbReference>
<dbReference type="Pfam" id="PF12840">
    <property type="entry name" value="HTH_20"/>
    <property type="match status" value="1"/>
</dbReference>
<evidence type="ECO:0000256" key="3">
    <source>
        <dbReference type="ARBA" id="ARBA00023163"/>
    </source>
</evidence>
<dbReference type="PROSITE" id="PS50987">
    <property type="entry name" value="HTH_ARSR_2"/>
    <property type="match status" value="1"/>
</dbReference>
<reference evidence="5 6" key="1">
    <citation type="submission" date="2016-10" db="EMBL/GenBank/DDBJ databases">
        <authorList>
            <person name="de Groot N.N."/>
        </authorList>
    </citation>
    <scope>NUCLEOTIDE SEQUENCE [LARGE SCALE GENOMIC DNA]</scope>
    <source>
        <strain evidence="5 6">CGMCC 1.7056</strain>
    </source>
</reference>
<protein>
    <submittedName>
        <fullName evidence="5">DNA-binding transcriptional regulator, ArsR family</fullName>
    </submittedName>
</protein>
<dbReference type="InterPro" id="IPR011991">
    <property type="entry name" value="ArsR-like_HTH"/>
</dbReference>
<dbReference type="Proteomes" id="UP000198832">
    <property type="component" value="Unassembled WGS sequence"/>
</dbReference>
<dbReference type="PRINTS" id="PR00778">
    <property type="entry name" value="HTHARSR"/>
</dbReference>
<gene>
    <name evidence="5" type="ORF">SAMN04487968_1157</name>
</gene>
<keyword evidence="3" id="KW-0804">Transcription</keyword>
<dbReference type="OrthoDB" id="3460651at2"/>
<dbReference type="EMBL" id="FOLB01000015">
    <property type="protein sequence ID" value="SFC93388.1"/>
    <property type="molecule type" value="Genomic_DNA"/>
</dbReference>
<dbReference type="SUPFAM" id="SSF46785">
    <property type="entry name" value="Winged helix' DNA-binding domain"/>
    <property type="match status" value="1"/>
</dbReference>
<sequence length="328" mass="35556">MIEYDLAGTDLGDVRFAISPLGEATLSLRTLRDPGRYPLMLPWVRRTMAARSELDAEMLFALTNERFWVLDFLTPHPRSPLTRFEDELDAAARTRPETMLADIASVHPDPNAVPSPLRGSPEQVMGRITAALADYWAACFEPWWPRMRALLEADIVYRGRLLASAGLHGLFADFAPALSLRGNVVRVATRTPIGYRHTTTGTGLTLAPSMFVRSASAPISPDAPPLVMYAARGVAALFESEVSSGPDALMALIGRSRTQLLVALHAPASSTELAVRLGVTASAINQHLRALRDAGLLTSARHGRSVLYLRSELGDDLLAAAGAERLEP</sequence>
<evidence type="ECO:0000259" key="4">
    <source>
        <dbReference type="PROSITE" id="PS50987"/>
    </source>
</evidence>
<dbReference type="SMART" id="SM00418">
    <property type="entry name" value="HTH_ARSR"/>
    <property type="match status" value="1"/>
</dbReference>
<dbReference type="CDD" id="cd00090">
    <property type="entry name" value="HTH_ARSR"/>
    <property type="match status" value="1"/>
</dbReference>
<dbReference type="STRING" id="574651.SAMN04487968_1157"/>
<dbReference type="GO" id="GO:0003677">
    <property type="term" value="F:DNA binding"/>
    <property type="evidence" value="ECO:0007669"/>
    <property type="project" value="UniProtKB-KW"/>
</dbReference>
<dbReference type="RefSeq" id="WP_091126205.1">
    <property type="nucleotide sequence ID" value="NZ_FOLB01000015.1"/>
</dbReference>
<evidence type="ECO:0000256" key="1">
    <source>
        <dbReference type="ARBA" id="ARBA00023015"/>
    </source>
</evidence>
<evidence type="ECO:0000313" key="6">
    <source>
        <dbReference type="Proteomes" id="UP000198832"/>
    </source>
</evidence>
<dbReference type="InterPro" id="IPR036390">
    <property type="entry name" value="WH_DNA-bd_sf"/>
</dbReference>
<keyword evidence="2 5" id="KW-0238">DNA-binding</keyword>